<feature type="transmembrane region" description="Helical" evidence="2">
    <location>
        <begin position="6"/>
        <end position="29"/>
    </location>
</feature>
<accession>A0A3E3E2S5</accession>
<name>A0A3E3E2S5_9FIRM</name>
<feature type="transmembrane region" description="Helical" evidence="2">
    <location>
        <begin position="50"/>
        <end position="71"/>
    </location>
</feature>
<protein>
    <submittedName>
        <fullName evidence="3">Uncharacterized protein</fullName>
    </submittedName>
</protein>
<feature type="region of interest" description="Disordered" evidence="1">
    <location>
        <begin position="178"/>
        <end position="197"/>
    </location>
</feature>
<dbReference type="EMBL" id="QUSM01000002">
    <property type="protein sequence ID" value="RGD75469.1"/>
    <property type="molecule type" value="Genomic_DNA"/>
</dbReference>
<dbReference type="AlphaFoldDB" id="A0A3E3E2S5"/>
<keyword evidence="2" id="KW-0472">Membrane</keyword>
<evidence type="ECO:0000313" key="3">
    <source>
        <dbReference type="EMBL" id="RGD75469.1"/>
    </source>
</evidence>
<organism evidence="3 4">
    <name type="scientific">Anaerofustis stercorihominis</name>
    <dbReference type="NCBI Taxonomy" id="214853"/>
    <lineage>
        <taxon>Bacteria</taxon>
        <taxon>Bacillati</taxon>
        <taxon>Bacillota</taxon>
        <taxon>Clostridia</taxon>
        <taxon>Eubacteriales</taxon>
        <taxon>Eubacteriaceae</taxon>
        <taxon>Anaerofustis</taxon>
    </lineage>
</organism>
<feature type="compositionally biased region" description="Basic residues" evidence="1">
    <location>
        <begin position="187"/>
        <end position="197"/>
    </location>
</feature>
<dbReference type="RefSeq" id="WP_007049751.1">
    <property type="nucleotide sequence ID" value="NZ_CABKNJ010000002.1"/>
</dbReference>
<dbReference type="GeneID" id="98000110"/>
<comment type="caution">
    <text evidence="3">The sequence shown here is derived from an EMBL/GenBank/DDBJ whole genome shotgun (WGS) entry which is preliminary data.</text>
</comment>
<sequence>MTVQMTALLIVFMIGYFGMLAIKLGGFVKNNKKLGEMIYAAPKGLQNTDFAWQLLYLGLIIAGILILDFMHFLNETIFFYLIGLIGVYFGFATYSLFMCVLGGRGMYEWGVRTMTGALTYDKMESYEIEQRKKQKGLSVKYKPKSGFLNATQIMFIDYEDNDEINRISRLNVGKEKGKSAYAYAPKPNKKKRGKRKK</sequence>
<feature type="transmembrane region" description="Helical" evidence="2">
    <location>
        <begin position="77"/>
        <end position="102"/>
    </location>
</feature>
<dbReference type="Proteomes" id="UP000261212">
    <property type="component" value="Unassembled WGS sequence"/>
</dbReference>
<evidence type="ECO:0000313" key="4">
    <source>
        <dbReference type="Proteomes" id="UP000261212"/>
    </source>
</evidence>
<keyword evidence="2" id="KW-0812">Transmembrane</keyword>
<gene>
    <name evidence="3" type="ORF">DW687_03855</name>
</gene>
<proteinExistence type="predicted"/>
<keyword evidence="2" id="KW-1133">Transmembrane helix</keyword>
<reference evidence="3 4" key="1">
    <citation type="submission" date="2018-08" db="EMBL/GenBank/DDBJ databases">
        <title>A genome reference for cultivated species of the human gut microbiota.</title>
        <authorList>
            <person name="Zou Y."/>
            <person name="Xue W."/>
            <person name="Luo G."/>
        </authorList>
    </citation>
    <scope>NUCLEOTIDE SEQUENCE [LARGE SCALE GENOMIC DNA]</scope>
    <source>
        <strain evidence="3 4">AM25-6</strain>
    </source>
</reference>
<evidence type="ECO:0000256" key="1">
    <source>
        <dbReference type="SAM" id="MobiDB-lite"/>
    </source>
</evidence>
<evidence type="ECO:0000256" key="2">
    <source>
        <dbReference type="SAM" id="Phobius"/>
    </source>
</evidence>